<evidence type="ECO:0000256" key="2">
    <source>
        <dbReference type="SAM" id="Phobius"/>
    </source>
</evidence>
<protein>
    <recommendedName>
        <fullName evidence="5">DNA-binding transcriptional regulator of glucitol operon</fullName>
    </recommendedName>
</protein>
<dbReference type="Proteomes" id="UP001428817">
    <property type="component" value="Unassembled WGS sequence"/>
</dbReference>
<keyword evidence="2" id="KW-1133">Transmembrane helix</keyword>
<evidence type="ECO:0000313" key="3">
    <source>
        <dbReference type="EMBL" id="GAA5169090.1"/>
    </source>
</evidence>
<proteinExistence type="predicted"/>
<evidence type="ECO:0008006" key="5">
    <source>
        <dbReference type="Google" id="ProtNLM"/>
    </source>
</evidence>
<sequence>MFGHLVTVVAVLTCLWLGDWQWFRAETTGSVQNWGYALQWPLFAVCFVVGWWRMLLLESRRLDDLEAEAAAPSVAVESPVENLASSVEDAAHSVDNASGPVGKPAAPVNNSGTAVDPAADAVGKTAGSVEKPAEPVEKPAEPVEKPAEQVENGVAPGRPNVAPGRADVSSAGDAEDPEDAALAAYNRMLRELAERDAASRR</sequence>
<gene>
    <name evidence="3" type="ORF">GCM10023321_64100</name>
</gene>
<reference evidence="4" key="1">
    <citation type="journal article" date="2019" name="Int. J. Syst. Evol. Microbiol.">
        <title>The Global Catalogue of Microorganisms (GCM) 10K type strain sequencing project: providing services to taxonomists for standard genome sequencing and annotation.</title>
        <authorList>
            <consortium name="The Broad Institute Genomics Platform"/>
            <consortium name="The Broad Institute Genome Sequencing Center for Infectious Disease"/>
            <person name="Wu L."/>
            <person name="Ma J."/>
        </authorList>
    </citation>
    <scope>NUCLEOTIDE SEQUENCE [LARGE SCALE GENOMIC DNA]</scope>
    <source>
        <strain evidence="4">JCM 18303</strain>
    </source>
</reference>
<name>A0ABP9QXS0_9PSEU</name>
<feature type="region of interest" description="Disordered" evidence="1">
    <location>
        <begin position="93"/>
        <end position="180"/>
    </location>
</feature>
<keyword evidence="2" id="KW-0812">Transmembrane</keyword>
<feature type="compositionally biased region" description="Basic and acidic residues" evidence="1">
    <location>
        <begin position="131"/>
        <end position="148"/>
    </location>
</feature>
<comment type="caution">
    <text evidence="3">The sequence shown here is derived from an EMBL/GenBank/DDBJ whole genome shotgun (WGS) entry which is preliminary data.</text>
</comment>
<accession>A0ABP9QXS0</accession>
<feature type="transmembrane region" description="Helical" evidence="2">
    <location>
        <begin position="35"/>
        <end position="52"/>
    </location>
</feature>
<keyword evidence="4" id="KW-1185">Reference proteome</keyword>
<evidence type="ECO:0000256" key="1">
    <source>
        <dbReference type="SAM" id="MobiDB-lite"/>
    </source>
</evidence>
<evidence type="ECO:0000313" key="4">
    <source>
        <dbReference type="Proteomes" id="UP001428817"/>
    </source>
</evidence>
<keyword evidence="2" id="KW-0472">Membrane</keyword>
<dbReference type="EMBL" id="BAABJP010000043">
    <property type="protein sequence ID" value="GAA5169090.1"/>
    <property type="molecule type" value="Genomic_DNA"/>
</dbReference>
<organism evidence="3 4">
    <name type="scientific">Pseudonocardia eucalypti</name>
    <dbReference type="NCBI Taxonomy" id="648755"/>
    <lineage>
        <taxon>Bacteria</taxon>
        <taxon>Bacillati</taxon>
        <taxon>Actinomycetota</taxon>
        <taxon>Actinomycetes</taxon>
        <taxon>Pseudonocardiales</taxon>
        <taxon>Pseudonocardiaceae</taxon>
        <taxon>Pseudonocardia</taxon>
    </lineage>
</organism>